<sequence>MSEPLRETAPSGEREHSVETPCRQPAPVRTYYDQVRSLLGKREHGTSPTEAQPPARSNHHMVSDIDNSVTTGDTSDFAQYIENGESSIYMLDGTTDKINKRWGKPIAAIFIHAGAGYHSIANQEHHLKACSEAARVGMKVLKAGRSATEAVEAALKVLENKEITNAGYGSNLAIDGTVECDATVVDHFGRSGACGAVSNVKNPITLARVILESSNKPLSLRRVPPNLLVGEGARDFARDAGVELVANDDLISRNARDRFIRWRDDLRRAEGYDALMLPSNRNETTSQSEQDARKEHTNAILTGMWNEGQPDSPASGSPWTALQNLRSPISSPATTIMTPQVLPKPTPDRSPLSFLNSSLSLKRQRLLPAHSDEYVDNYAGDSSPTPGLSGDQMPNPIGSDVSFKKLQNQSATVPRIKTGSQTQ</sequence>
<accession>A0ACC1PFA4</accession>
<evidence type="ECO:0000313" key="1">
    <source>
        <dbReference type="EMBL" id="KAJ2991519.1"/>
    </source>
</evidence>
<dbReference type="Proteomes" id="UP001143856">
    <property type="component" value="Unassembled WGS sequence"/>
</dbReference>
<comment type="caution">
    <text evidence="1">The sequence shown here is derived from an EMBL/GenBank/DDBJ whole genome shotgun (WGS) entry which is preliminary data.</text>
</comment>
<keyword evidence="2" id="KW-1185">Reference proteome</keyword>
<name>A0ACC1PFA4_9PEZI</name>
<reference evidence="1" key="1">
    <citation type="submission" date="2022-10" db="EMBL/GenBank/DDBJ databases">
        <title>Genome Sequence of Xylaria curta.</title>
        <authorList>
            <person name="Buettner E."/>
        </authorList>
    </citation>
    <scope>NUCLEOTIDE SEQUENCE</scope>
    <source>
        <strain evidence="1">Babe10</strain>
    </source>
</reference>
<organism evidence="1 2">
    <name type="scientific">Xylaria curta</name>
    <dbReference type="NCBI Taxonomy" id="42375"/>
    <lineage>
        <taxon>Eukaryota</taxon>
        <taxon>Fungi</taxon>
        <taxon>Dikarya</taxon>
        <taxon>Ascomycota</taxon>
        <taxon>Pezizomycotina</taxon>
        <taxon>Sordariomycetes</taxon>
        <taxon>Xylariomycetidae</taxon>
        <taxon>Xylariales</taxon>
        <taxon>Xylariaceae</taxon>
        <taxon>Xylaria</taxon>
    </lineage>
</organism>
<evidence type="ECO:0000313" key="2">
    <source>
        <dbReference type="Proteomes" id="UP001143856"/>
    </source>
</evidence>
<proteinExistence type="predicted"/>
<gene>
    <name evidence="1" type="ORF">NUW58_g2482</name>
</gene>
<dbReference type="EMBL" id="JAPDGR010000325">
    <property type="protein sequence ID" value="KAJ2991519.1"/>
    <property type="molecule type" value="Genomic_DNA"/>
</dbReference>
<protein>
    <submittedName>
        <fullName evidence="1">Uncharacterized protein</fullName>
    </submittedName>
</protein>